<keyword evidence="1" id="KW-0472">Membrane</keyword>
<dbReference type="OrthoDB" id="662620at2"/>
<dbReference type="RefSeq" id="WP_133553316.1">
    <property type="nucleotide sequence ID" value="NZ_SNWM01000001.1"/>
</dbReference>
<organism evidence="2 3">
    <name type="scientific">Pedobacter duraquae</name>
    <dbReference type="NCBI Taxonomy" id="425511"/>
    <lineage>
        <taxon>Bacteria</taxon>
        <taxon>Pseudomonadati</taxon>
        <taxon>Bacteroidota</taxon>
        <taxon>Sphingobacteriia</taxon>
        <taxon>Sphingobacteriales</taxon>
        <taxon>Sphingobacteriaceae</taxon>
        <taxon>Pedobacter</taxon>
    </lineage>
</organism>
<keyword evidence="1" id="KW-0812">Transmembrane</keyword>
<name>A0A4R6IRA0_9SPHI</name>
<protein>
    <submittedName>
        <fullName evidence="2">Uncharacterized protein</fullName>
    </submittedName>
</protein>
<evidence type="ECO:0000313" key="3">
    <source>
        <dbReference type="Proteomes" id="UP000295499"/>
    </source>
</evidence>
<accession>A0A4R6IRA0</accession>
<comment type="caution">
    <text evidence="2">The sequence shown here is derived from an EMBL/GenBank/DDBJ whole genome shotgun (WGS) entry which is preliminary data.</text>
</comment>
<gene>
    <name evidence="2" type="ORF">CLV32_1214</name>
</gene>
<keyword evidence="3" id="KW-1185">Reference proteome</keyword>
<keyword evidence="1" id="KW-1133">Transmembrane helix</keyword>
<dbReference type="Proteomes" id="UP000295499">
    <property type="component" value="Unassembled WGS sequence"/>
</dbReference>
<sequence>MKPINAFEIKKSQRLFILNFILLSIFSVFCVSLFFMASDREYFLLEKKVKETEKLSLLRKEINTNFDLILLRFNELSKYHEYNPDEQSKQAIILADIQDANYRVKELIAKQPAASQSFELYEKLNKNVGVMASLQDSLYDSRYSIQNYKEQLAECQRINKAAITRIRGRFGR</sequence>
<reference evidence="2 3" key="1">
    <citation type="submission" date="2019-03" db="EMBL/GenBank/DDBJ databases">
        <title>Genomic Encyclopedia of Archaeal and Bacterial Type Strains, Phase II (KMG-II): from individual species to whole genera.</title>
        <authorList>
            <person name="Goeker M."/>
        </authorList>
    </citation>
    <scope>NUCLEOTIDE SEQUENCE [LARGE SCALE GENOMIC DNA]</scope>
    <source>
        <strain evidence="2 3">DSM 19034</strain>
    </source>
</reference>
<dbReference type="EMBL" id="SNWM01000001">
    <property type="protein sequence ID" value="TDO24919.1"/>
    <property type="molecule type" value="Genomic_DNA"/>
</dbReference>
<feature type="transmembrane region" description="Helical" evidence="1">
    <location>
        <begin position="15"/>
        <end position="37"/>
    </location>
</feature>
<dbReference type="AlphaFoldDB" id="A0A4R6IRA0"/>
<proteinExistence type="predicted"/>
<evidence type="ECO:0000256" key="1">
    <source>
        <dbReference type="SAM" id="Phobius"/>
    </source>
</evidence>
<evidence type="ECO:0000313" key="2">
    <source>
        <dbReference type="EMBL" id="TDO24919.1"/>
    </source>
</evidence>